<keyword evidence="1" id="KW-1133">Transmembrane helix</keyword>
<feature type="transmembrane region" description="Helical" evidence="1">
    <location>
        <begin position="69"/>
        <end position="89"/>
    </location>
</feature>
<accession>A0ABX0IC90</accession>
<evidence type="ECO:0000313" key="3">
    <source>
        <dbReference type="Proteomes" id="UP000761423"/>
    </source>
</evidence>
<gene>
    <name evidence="2" type="ORF">G4L40_08615</name>
</gene>
<name>A0ABX0IC90_9FLAO</name>
<organism evidence="2 3">
    <name type="scientific">Flavobacterium celericrescens</name>
    <dbReference type="NCBI Taxonomy" id="2709780"/>
    <lineage>
        <taxon>Bacteria</taxon>
        <taxon>Pseudomonadati</taxon>
        <taxon>Bacteroidota</taxon>
        <taxon>Flavobacteriia</taxon>
        <taxon>Flavobacteriales</taxon>
        <taxon>Flavobacteriaceae</taxon>
        <taxon>Flavobacterium</taxon>
    </lineage>
</organism>
<keyword evidence="1" id="KW-0812">Transmembrane</keyword>
<keyword evidence="3" id="KW-1185">Reference proteome</keyword>
<feature type="transmembrane region" description="Helical" evidence="1">
    <location>
        <begin position="6"/>
        <end position="25"/>
    </location>
</feature>
<evidence type="ECO:0000313" key="2">
    <source>
        <dbReference type="EMBL" id="NHM04764.1"/>
    </source>
</evidence>
<sequence>MKISKNRIVAYIVLIAIFCTHIFILRPYIKEKYFDIDIRNFKEISWKYSLLFLSVLLISFLIYGYRKKIISVGYTFTMLLVVALFGFLFKSITDDFLLFLNSKINLENHTKGYHVVTDSSNKVFHIYENKNEFITSPEHLNKIDSLRILKKYPSLYKFKNGDTLNVEYKLGLFNVKFLE</sequence>
<proteinExistence type="predicted"/>
<comment type="caution">
    <text evidence="2">The sequence shown here is derived from an EMBL/GenBank/DDBJ whole genome shotgun (WGS) entry which is preliminary data.</text>
</comment>
<dbReference type="RefSeq" id="WP_166236800.1">
    <property type="nucleotide sequence ID" value="NZ_JAAJBV010000005.1"/>
</dbReference>
<evidence type="ECO:0000256" key="1">
    <source>
        <dbReference type="SAM" id="Phobius"/>
    </source>
</evidence>
<keyword evidence="1" id="KW-0472">Membrane</keyword>
<feature type="transmembrane region" description="Helical" evidence="1">
    <location>
        <begin position="46"/>
        <end position="63"/>
    </location>
</feature>
<reference evidence="2 3" key="1">
    <citation type="submission" date="2020-02" db="EMBL/GenBank/DDBJ databases">
        <authorList>
            <person name="Chen W.-M."/>
        </authorList>
    </citation>
    <scope>NUCLEOTIDE SEQUENCE [LARGE SCALE GENOMIC DNA]</scope>
    <source>
        <strain evidence="2 3">TWA-26</strain>
    </source>
</reference>
<dbReference type="EMBL" id="JAAJBV010000005">
    <property type="protein sequence ID" value="NHM04764.1"/>
    <property type="molecule type" value="Genomic_DNA"/>
</dbReference>
<dbReference type="Proteomes" id="UP000761423">
    <property type="component" value="Unassembled WGS sequence"/>
</dbReference>
<protein>
    <submittedName>
        <fullName evidence="2">Uncharacterized protein</fullName>
    </submittedName>
</protein>